<dbReference type="RefSeq" id="WP_023050752.1">
    <property type="nucleotide sequence ID" value="NZ_CP173065.2"/>
</dbReference>
<dbReference type="HOGENOM" id="CLU_087565_0_0_0"/>
<dbReference type="eggNOG" id="ENOG502ZBE8">
    <property type="taxonomic scope" value="Bacteria"/>
</dbReference>
<dbReference type="Proteomes" id="UP000017081">
    <property type="component" value="Unassembled WGS sequence"/>
</dbReference>
<dbReference type="EMBL" id="AXZF01000042">
    <property type="protein sequence ID" value="ERT68889.1"/>
    <property type="molecule type" value="Genomic_DNA"/>
</dbReference>
<dbReference type="AlphaFoldDB" id="U7VCM3"/>
<proteinExistence type="predicted"/>
<reference evidence="1 2" key="1">
    <citation type="submission" date="2013-08" db="EMBL/GenBank/DDBJ databases">
        <authorList>
            <person name="Weinstock G."/>
            <person name="Sodergren E."/>
            <person name="Wylie T."/>
            <person name="Fulton L."/>
            <person name="Fulton R."/>
            <person name="Fronick C."/>
            <person name="O'Laughlin M."/>
            <person name="Godfrey J."/>
            <person name="Miner T."/>
            <person name="Herter B."/>
            <person name="Appelbaum E."/>
            <person name="Cordes M."/>
            <person name="Lek S."/>
            <person name="Wollam A."/>
            <person name="Pepin K.H."/>
            <person name="Palsikar V.B."/>
            <person name="Mitreva M."/>
            <person name="Wilson R.K."/>
        </authorList>
    </citation>
    <scope>NUCLEOTIDE SEQUENCE [LARGE SCALE GENOMIC DNA]</scope>
    <source>
        <strain evidence="1 2">ATCC BAA-474</strain>
    </source>
</reference>
<sequence>MSFFNKFNDTDKINLFLGDFLVRNAGYPTRRELAKLLMKDMKENIKGYIRDENSLFQVSQVYLDGVVSSRSSLLKKIKNLYETNRETAEVLNIFSESNKINAVFSTDYDIVLDDINCNKVVKILPTDEEFTIASNGEVKHYKILGDVNRHEKIFVSIQDFRKLKVLDFYKNFFKNIKEDMENYPTLILGLDLNNSDFIDMLEVVLTGVNPKDVIYAVSNSNVLKTKTIERLNELGIKLLPHSEEEFFKELKGYLSSAQLDESELKEAYIGKKLFR</sequence>
<gene>
    <name evidence="1" type="ORF">HMPREF0202_01213</name>
</gene>
<evidence type="ECO:0000313" key="1">
    <source>
        <dbReference type="EMBL" id="ERT68889.1"/>
    </source>
</evidence>
<name>U7VCM3_9FUSO</name>
<organism evidence="1 2">
    <name type="scientific">Cetobacterium somerae ATCC BAA-474</name>
    <dbReference type="NCBI Taxonomy" id="1319815"/>
    <lineage>
        <taxon>Bacteria</taxon>
        <taxon>Fusobacteriati</taxon>
        <taxon>Fusobacteriota</taxon>
        <taxon>Fusobacteriia</taxon>
        <taxon>Fusobacteriales</taxon>
        <taxon>Fusobacteriaceae</taxon>
        <taxon>Cetobacterium</taxon>
    </lineage>
</organism>
<dbReference type="STRING" id="1319815.HMPREF0202_01213"/>
<accession>U7VCM3</accession>
<keyword evidence="2" id="KW-1185">Reference proteome</keyword>
<dbReference type="Pfam" id="PF13289">
    <property type="entry name" value="SIR2_2"/>
    <property type="match status" value="1"/>
</dbReference>
<comment type="caution">
    <text evidence="1">The sequence shown here is derived from an EMBL/GenBank/DDBJ whole genome shotgun (WGS) entry which is preliminary data.</text>
</comment>
<protein>
    <submittedName>
        <fullName evidence="1">Uncharacterized protein</fullName>
    </submittedName>
</protein>
<evidence type="ECO:0000313" key="2">
    <source>
        <dbReference type="Proteomes" id="UP000017081"/>
    </source>
</evidence>